<dbReference type="KEGG" id="auh:AWM75_05360"/>
<dbReference type="PIRSF" id="PIRSF012509">
    <property type="entry name" value="CamS"/>
    <property type="match status" value="1"/>
</dbReference>
<dbReference type="STRING" id="128944.AWM75_05360"/>
<dbReference type="EMBL" id="CP014163">
    <property type="protein sequence ID" value="AMB99456.1"/>
    <property type="molecule type" value="Genomic_DNA"/>
</dbReference>
<organism evidence="1 2">
    <name type="scientific">Aerococcus urinaehominis</name>
    <dbReference type="NCBI Taxonomy" id="128944"/>
    <lineage>
        <taxon>Bacteria</taxon>
        <taxon>Bacillati</taxon>
        <taxon>Bacillota</taxon>
        <taxon>Bacilli</taxon>
        <taxon>Lactobacillales</taxon>
        <taxon>Aerococcaceae</taxon>
        <taxon>Aerococcus</taxon>
    </lineage>
</organism>
<dbReference type="Pfam" id="PF07537">
    <property type="entry name" value="CamS"/>
    <property type="match status" value="1"/>
</dbReference>
<dbReference type="PROSITE" id="PS51257">
    <property type="entry name" value="PROKAR_LIPOPROTEIN"/>
    <property type="match status" value="1"/>
</dbReference>
<protein>
    <recommendedName>
        <fullName evidence="3">CamS family sex pheromone protein</fullName>
    </recommendedName>
</protein>
<reference evidence="2" key="2">
    <citation type="submission" date="2016-01" db="EMBL/GenBank/DDBJ databases">
        <title>Six Aerococcus type strain genome sequencing and assembly using PacBio and Illumina Hiseq.</title>
        <authorList>
            <person name="Carkaci D."/>
            <person name="Dargis R."/>
            <person name="Nielsen X.C."/>
            <person name="Skovgaard O."/>
            <person name="Fuursted K."/>
            <person name="Christensen J.J."/>
        </authorList>
    </citation>
    <scope>NUCLEOTIDE SEQUENCE [LARGE SCALE GENOMIC DNA]</scope>
    <source>
        <strain evidence="2">CCUG42038B</strain>
    </source>
</reference>
<name>A0A109RH82_9LACT</name>
<evidence type="ECO:0000313" key="1">
    <source>
        <dbReference type="EMBL" id="AMB99456.1"/>
    </source>
</evidence>
<evidence type="ECO:0008006" key="3">
    <source>
        <dbReference type="Google" id="ProtNLM"/>
    </source>
</evidence>
<dbReference type="OrthoDB" id="9795361at2"/>
<accession>A0A109RH82</accession>
<proteinExistence type="predicted"/>
<dbReference type="AlphaFoldDB" id="A0A109RH82"/>
<dbReference type="Gene3D" id="3.10.570.10">
    <property type="entry name" value="sex pheromone staph- cam373 precursor domain"/>
    <property type="match status" value="1"/>
</dbReference>
<gene>
    <name evidence="1" type="ORF">AWM75_05360</name>
</gene>
<reference evidence="1 2" key="1">
    <citation type="journal article" date="2016" name="Genome Announc.">
        <title>Complete Genome Sequences of Aerococcus christensenii CCUG 28831T, Aerococcus sanguinicola CCUG 43001T, Aerococcus urinae CCUG 36881T, Aerococcus urinaeequi CCUG 28094T, Aerococcus urinaehominis CCUG 42038 BT, and Aerococcus viridans CCUG 4311T.</title>
        <authorList>
            <person name="Carkaci D."/>
            <person name="Dargis R."/>
            <person name="Nielsen X.C."/>
            <person name="Skovgaard O."/>
            <person name="Fuursted K."/>
            <person name="Christensen J.J."/>
        </authorList>
    </citation>
    <scope>NUCLEOTIDE SEQUENCE [LARGE SCALE GENOMIC DNA]</scope>
    <source>
        <strain evidence="1 2">CCUG42038B</strain>
    </source>
</reference>
<dbReference type="CDD" id="cd13441">
    <property type="entry name" value="CamS_repeat_1"/>
    <property type="match status" value="1"/>
</dbReference>
<evidence type="ECO:0000313" key="2">
    <source>
        <dbReference type="Proteomes" id="UP000062260"/>
    </source>
</evidence>
<dbReference type="InterPro" id="IPR011426">
    <property type="entry name" value="CamS"/>
</dbReference>
<keyword evidence="2" id="KW-1185">Reference proteome</keyword>
<dbReference type="Proteomes" id="UP000062260">
    <property type="component" value="Chromosome"/>
</dbReference>
<dbReference type="RefSeq" id="WP_067979231.1">
    <property type="nucleotide sequence ID" value="NZ_CP014163.1"/>
</dbReference>
<dbReference type="CDD" id="cd13440">
    <property type="entry name" value="CamS_repeat_2"/>
    <property type="match status" value="1"/>
</dbReference>
<sequence>MRFNNLARLAIATSLVLGLAGCQSQDQDEAVSLATTEADAGGNQRFYTANIEDGFYDINRTRGIMVNAASQANLDGLDRALYDGTKLEFPTNDYILREGQAITADEARQWLAPKSQDNDQGLNPEQAAADKLDSFEPHYLNSIMSYDLLSEPGQGNDHLAGASVVLALNSQDIFQNESQTEVVDIDPGVAEEKGKEMAKEVVRRLRQKEGYQDIPIAVTLYLNGDLTDLAGGVALAQTVSNRGDSLGSWTNFDQKNYVFGTEELPNQEEQVAFEQFRTEIEALFPRLNGITGVARYENNNMVGIDVRITSQFDGYSEIIALAQKLSSSATSIFPSNIAIKIEVVSPSGTSAILARAVDEKAFNYEIIQ</sequence>